<dbReference type="PROSITE" id="PS00211">
    <property type="entry name" value="ABC_TRANSPORTER_1"/>
    <property type="match status" value="1"/>
</dbReference>
<protein>
    <submittedName>
        <fullName evidence="10">Amino acid ABC transporter ATP-binding protein</fullName>
    </submittedName>
</protein>
<dbReference type="InterPro" id="IPR027417">
    <property type="entry name" value="P-loop_NTPase"/>
</dbReference>
<comment type="caution">
    <text evidence="10">The sequence shown here is derived from an EMBL/GenBank/DDBJ whole genome shotgun (WGS) entry which is preliminary data.</text>
</comment>
<dbReference type="Pfam" id="PF00005">
    <property type="entry name" value="ABC_tran"/>
    <property type="match status" value="1"/>
</dbReference>
<reference evidence="10" key="1">
    <citation type="submission" date="2022-11" db="EMBL/GenBank/DDBJ databases">
        <title>Robbsia betulipollinis sp. nov., isolated from pollen of birch (Betula pendula).</title>
        <authorList>
            <person name="Shi H."/>
            <person name="Ambika Manirajan B."/>
            <person name="Ratering S."/>
            <person name="Geissler-Plaum R."/>
            <person name="Schnell S."/>
        </authorList>
    </citation>
    <scope>NUCLEOTIDE SEQUENCE</scope>
    <source>
        <strain evidence="10">Bb-Pol-6</strain>
    </source>
</reference>
<dbReference type="InterPro" id="IPR030679">
    <property type="entry name" value="ABC_ATPase_HisP-typ"/>
</dbReference>
<organism evidence="10 11">
    <name type="scientific">Robbsia betulipollinis</name>
    <dbReference type="NCBI Taxonomy" id="2981849"/>
    <lineage>
        <taxon>Bacteria</taxon>
        <taxon>Pseudomonadati</taxon>
        <taxon>Pseudomonadota</taxon>
        <taxon>Betaproteobacteria</taxon>
        <taxon>Burkholderiales</taxon>
        <taxon>Burkholderiaceae</taxon>
        <taxon>Robbsia</taxon>
    </lineage>
</organism>
<evidence type="ECO:0000256" key="1">
    <source>
        <dbReference type="ARBA" id="ARBA00004202"/>
    </source>
</evidence>
<feature type="domain" description="ABC transporter" evidence="9">
    <location>
        <begin position="16"/>
        <end position="261"/>
    </location>
</feature>
<keyword evidence="3" id="KW-0813">Transport</keyword>
<gene>
    <name evidence="10" type="ORF">OVY01_20320</name>
</gene>
<proteinExistence type="inferred from homology"/>
<comment type="subcellular location">
    <subcellularLocation>
        <location evidence="1">Cell membrane</location>
        <topology evidence="1">Peripheral membrane protein</topology>
    </subcellularLocation>
</comment>
<evidence type="ECO:0000256" key="2">
    <source>
        <dbReference type="ARBA" id="ARBA00005417"/>
    </source>
</evidence>
<keyword evidence="6" id="KW-0547">Nucleotide-binding</keyword>
<dbReference type="GO" id="GO:0005524">
    <property type="term" value="F:ATP binding"/>
    <property type="evidence" value="ECO:0007669"/>
    <property type="project" value="UniProtKB-KW"/>
</dbReference>
<dbReference type="SMART" id="SM00382">
    <property type="entry name" value="AAA"/>
    <property type="match status" value="1"/>
</dbReference>
<dbReference type="PANTHER" id="PTHR43166">
    <property type="entry name" value="AMINO ACID IMPORT ATP-BINDING PROTEIN"/>
    <property type="match status" value="1"/>
</dbReference>
<dbReference type="SUPFAM" id="SSF52540">
    <property type="entry name" value="P-loop containing nucleoside triphosphate hydrolases"/>
    <property type="match status" value="1"/>
</dbReference>
<evidence type="ECO:0000256" key="3">
    <source>
        <dbReference type="ARBA" id="ARBA00022448"/>
    </source>
</evidence>
<keyword evidence="7 10" id="KW-0067">ATP-binding</keyword>
<dbReference type="InterPro" id="IPR003593">
    <property type="entry name" value="AAA+_ATPase"/>
</dbReference>
<evidence type="ECO:0000256" key="7">
    <source>
        <dbReference type="ARBA" id="ARBA00022840"/>
    </source>
</evidence>
<evidence type="ECO:0000256" key="4">
    <source>
        <dbReference type="ARBA" id="ARBA00022475"/>
    </source>
</evidence>
<evidence type="ECO:0000256" key="6">
    <source>
        <dbReference type="ARBA" id="ARBA00022741"/>
    </source>
</evidence>
<name>A0ABT3ZSG1_9BURK</name>
<dbReference type="Proteomes" id="UP001082899">
    <property type="component" value="Unassembled WGS sequence"/>
</dbReference>
<dbReference type="PIRSF" id="PIRSF039085">
    <property type="entry name" value="ABC_ATPase_HisP"/>
    <property type="match status" value="1"/>
</dbReference>
<dbReference type="Gene3D" id="3.40.50.300">
    <property type="entry name" value="P-loop containing nucleotide triphosphate hydrolases"/>
    <property type="match status" value="1"/>
</dbReference>
<dbReference type="InterPro" id="IPR017871">
    <property type="entry name" value="ABC_transporter-like_CS"/>
</dbReference>
<dbReference type="PANTHER" id="PTHR43166:SF35">
    <property type="entry name" value="L-CYSTINE IMPORT ATP-BINDING PROTEIN TCYN"/>
    <property type="match status" value="1"/>
</dbReference>
<evidence type="ECO:0000313" key="11">
    <source>
        <dbReference type="Proteomes" id="UP001082899"/>
    </source>
</evidence>
<keyword evidence="5" id="KW-0997">Cell inner membrane</keyword>
<evidence type="ECO:0000256" key="8">
    <source>
        <dbReference type="ARBA" id="ARBA00023136"/>
    </source>
</evidence>
<keyword evidence="8" id="KW-0472">Membrane</keyword>
<dbReference type="EMBL" id="JAPMXC010000010">
    <property type="protein sequence ID" value="MCY0389494.1"/>
    <property type="molecule type" value="Genomic_DNA"/>
</dbReference>
<evidence type="ECO:0000259" key="9">
    <source>
        <dbReference type="PROSITE" id="PS50893"/>
    </source>
</evidence>
<dbReference type="CDD" id="cd03262">
    <property type="entry name" value="ABC_HisP_GlnQ"/>
    <property type="match status" value="1"/>
</dbReference>
<dbReference type="PROSITE" id="PS50893">
    <property type="entry name" value="ABC_TRANSPORTER_2"/>
    <property type="match status" value="1"/>
</dbReference>
<evidence type="ECO:0000313" key="10">
    <source>
        <dbReference type="EMBL" id="MCY0389494.1"/>
    </source>
</evidence>
<dbReference type="InterPro" id="IPR003439">
    <property type="entry name" value="ABC_transporter-like_ATP-bd"/>
</dbReference>
<dbReference type="RefSeq" id="WP_267849549.1">
    <property type="nucleotide sequence ID" value="NZ_JAPMXC010000010.1"/>
</dbReference>
<dbReference type="InterPro" id="IPR050086">
    <property type="entry name" value="MetN_ABC_transporter-like"/>
</dbReference>
<keyword evidence="4" id="KW-1003">Cell membrane</keyword>
<evidence type="ECO:0000256" key="5">
    <source>
        <dbReference type="ARBA" id="ARBA00022519"/>
    </source>
</evidence>
<sequence length="271" mass="29341">MTTPPGTDASPLLPALQVTNLVKSFGAQRILDDVSFTVQRGEVVCVLGPSGSGKSTLLRCLNWLSPPDAGIVRIGGERIGMRDLPDGRAAPRPEKDIRRQRSRIGMVFQSFNLWPHLTVLQNVMEGLLSVQRRSRLDAGARAVEALRQVGLGHKHGAYPASLSGGQQQRVGIARTLAMAPEIILFDEPTSALDPELVGEVLTVMRGLAATSTTMIVVTHEIGFARDVGDRVIFMDGGRIVEQGAPRNVLDHPASERLGQFLHRFNSQPAHP</sequence>
<comment type="similarity">
    <text evidence="2">Belongs to the ABC transporter superfamily.</text>
</comment>
<accession>A0ABT3ZSG1</accession>
<keyword evidence="11" id="KW-1185">Reference proteome</keyword>